<sequence length="104" mass="11978">MLTVLRAPSSVSDTHTHTHSAEDTLLSPQWSSRSRSRVSYLPAVKYTHIKSVPLRKLEVLHFCKGKKKRKQKHIFSPQKINFFLFFASVYGEVCILCFTHKCDA</sequence>
<accession>A0ABV0NHN4</accession>
<dbReference type="EMBL" id="JAHRIO010040213">
    <property type="protein sequence ID" value="MEQ2170913.1"/>
    <property type="molecule type" value="Genomic_DNA"/>
</dbReference>
<protein>
    <submittedName>
        <fullName evidence="2">Uncharacterized protein</fullName>
    </submittedName>
</protein>
<organism evidence="2 3">
    <name type="scientific">Goodea atripinnis</name>
    <dbReference type="NCBI Taxonomy" id="208336"/>
    <lineage>
        <taxon>Eukaryota</taxon>
        <taxon>Metazoa</taxon>
        <taxon>Chordata</taxon>
        <taxon>Craniata</taxon>
        <taxon>Vertebrata</taxon>
        <taxon>Euteleostomi</taxon>
        <taxon>Actinopterygii</taxon>
        <taxon>Neopterygii</taxon>
        <taxon>Teleostei</taxon>
        <taxon>Neoteleostei</taxon>
        <taxon>Acanthomorphata</taxon>
        <taxon>Ovalentaria</taxon>
        <taxon>Atherinomorphae</taxon>
        <taxon>Cyprinodontiformes</taxon>
        <taxon>Goodeidae</taxon>
        <taxon>Goodea</taxon>
    </lineage>
</organism>
<evidence type="ECO:0000256" key="1">
    <source>
        <dbReference type="SAM" id="MobiDB-lite"/>
    </source>
</evidence>
<reference evidence="2 3" key="1">
    <citation type="submission" date="2021-06" db="EMBL/GenBank/DDBJ databases">
        <authorList>
            <person name="Palmer J.M."/>
        </authorList>
    </citation>
    <scope>NUCLEOTIDE SEQUENCE [LARGE SCALE GENOMIC DNA]</scope>
    <source>
        <strain evidence="2 3">GA_2019</strain>
        <tissue evidence="2">Muscle</tissue>
    </source>
</reference>
<feature type="region of interest" description="Disordered" evidence="1">
    <location>
        <begin position="1"/>
        <end position="24"/>
    </location>
</feature>
<name>A0ABV0NHN4_9TELE</name>
<keyword evidence="3" id="KW-1185">Reference proteome</keyword>
<gene>
    <name evidence="2" type="ORF">GOODEAATRI_005200</name>
</gene>
<dbReference type="Proteomes" id="UP001476798">
    <property type="component" value="Unassembled WGS sequence"/>
</dbReference>
<proteinExistence type="predicted"/>
<evidence type="ECO:0000313" key="2">
    <source>
        <dbReference type="EMBL" id="MEQ2170913.1"/>
    </source>
</evidence>
<comment type="caution">
    <text evidence="2">The sequence shown here is derived from an EMBL/GenBank/DDBJ whole genome shotgun (WGS) entry which is preliminary data.</text>
</comment>
<evidence type="ECO:0000313" key="3">
    <source>
        <dbReference type="Proteomes" id="UP001476798"/>
    </source>
</evidence>